<accession>A0ABU8SM90</accession>
<evidence type="ECO:0000313" key="2">
    <source>
        <dbReference type="Proteomes" id="UP001370590"/>
    </source>
</evidence>
<dbReference type="EMBL" id="JAWMWH010000003">
    <property type="protein sequence ID" value="MEJ6401018.1"/>
    <property type="molecule type" value="Genomic_DNA"/>
</dbReference>
<protein>
    <submittedName>
        <fullName evidence="1">Uncharacterized protein</fullName>
    </submittedName>
</protein>
<comment type="caution">
    <text evidence="1">The sequence shown here is derived from an EMBL/GenBank/DDBJ whole genome shotgun (WGS) entry which is preliminary data.</text>
</comment>
<proteinExistence type="predicted"/>
<dbReference type="Proteomes" id="UP001370590">
    <property type="component" value="Unassembled WGS sequence"/>
</dbReference>
<keyword evidence="2" id="KW-1185">Reference proteome</keyword>
<dbReference type="RefSeq" id="WP_339960866.1">
    <property type="nucleotide sequence ID" value="NZ_JAWMWH010000003.1"/>
</dbReference>
<evidence type="ECO:0000313" key="1">
    <source>
        <dbReference type="EMBL" id="MEJ6401018.1"/>
    </source>
</evidence>
<organism evidence="1 2">
    <name type="scientific">Nicoliella lavandulae</name>
    <dbReference type="NCBI Taxonomy" id="3082954"/>
    <lineage>
        <taxon>Bacteria</taxon>
        <taxon>Bacillati</taxon>
        <taxon>Bacillota</taxon>
        <taxon>Bacilli</taxon>
        <taxon>Lactobacillales</taxon>
        <taxon>Lactobacillaceae</taxon>
        <taxon>Nicoliella</taxon>
    </lineage>
</organism>
<name>A0ABU8SM90_9LACO</name>
<sequence>MDGNQIEFEFWDYFKGLTRQEQYSIYLAMQDIIYAADVKATKD</sequence>
<gene>
    <name evidence="1" type="ORF">R4146_07665</name>
</gene>
<reference evidence="1 2" key="1">
    <citation type="submission" date="2023-10" db="EMBL/GenBank/DDBJ databases">
        <title>Nicoliella lavandulae sp. nov. isolated from Lavandula angustifolia flowers.</title>
        <authorList>
            <person name="Alcantara C."/>
            <person name="Zuniga M."/>
            <person name="Landete J.M."/>
            <person name="Monedero V."/>
        </authorList>
    </citation>
    <scope>NUCLEOTIDE SEQUENCE [LARGE SCALE GENOMIC DNA]</scope>
    <source>
        <strain evidence="1 2">Es01</strain>
    </source>
</reference>